<protein>
    <submittedName>
        <fullName evidence="1">Uncharacterized protein</fullName>
    </submittedName>
</protein>
<sequence>FFFISQLSVANRMNNLCSQSSENELSHHASCVKLLLRSKFSKVSPEIGLSEYSTASGSRGSKNTGDLMTISSVPVILTMLKKIRSSRSMTFATCVQSSETWSSFFFARKWSAM</sequence>
<reference evidence="1" key="1">
    <citation type="submission" date="2023-10" db="EMBL/GenBank/DDBJ databases">
        <title>Genome assembly of Pristionchus species.</title>
        <authorList>
            <person name="Yoshida K."/>
            <person name="Sommer R.J."/>
        </authorList>
    </citation>
    <scope>NUCLEOTIDE SEQUENCE</scope>
    <source>
        <strain evidence="1">RS5133</strain>
    </source>
</reference>
<accession>A0AAV5WML0</accession>
<dbReference type="Proteomes" id="UP001432322">
    <property type="component" value="Unassembled WGS sequence"/>
</dbReference>
<proteinExistence type="predicted"/>
<comment type="caution">
    <text evidence="1">The sequence shown here is derived from an EMBL/GenBank/DDBJ whole genome shotgun (WGS) entry which is preliminary data.</text>
</comment>
<dbReference type="EMBL" id="BTSY01000006">
    <property type="protein sequence ID" value="GMT31840.1"/>
    <property type="molecule type" value="Genomic_DNA"/>
</dbReference>
<name>A0AAV5WML0_9BILA</name>
<evidence type="ECO:0000313" key="2">
    <source>
        <dbReference type="Proteomes" id="UP001432322"/>
    </source>
</evidence>
<organism evidence="1 2">
    <name type="scientific">Pristionchus fissidentatus</name>
    <dbReference type="NCBI Taxonomy" id="1538716"/>
    <lineage>
        <taxon>Eukaryota</taxon>
        <taxon>Metazoa</taxon>
        <taxon>Ecdysozoa</taxon>
        <taxon>Nematoda</taxon>
        <taxon>Chromadorea</taxon>
        <taxon>Rhabditida</taxon>
        <taxon>Rhabditina</taxon>
        <taxon>Diplogasteromorpha</taxon>
        <taxon>Diplogasteroidea</taxon>
        <taxon>Neodiplogasteridae</taxon>
        <taxon>Pristionchus</taxon>
    </lineage>
</organism>
<dbReference type="AlphaFoldDB" id="A0AAV5WML0"/>
<gene>
    <name evidence="1" type="ORF">PFISCL1PPCAC_23137</name>
</gene>
<evidence type="ECO:0000313" key="1">
    <source>
        <dbReference type="EMBL" id="GMT31840.1"/>
    </source>
</evidence>
<keyword evidence="2" id="KW-1185">Reference proteome</keyword>
<feature type="non-terminal residue" evidence="1">
    <location>
        <position position="1"/>
    </location>
</feature>
<feature type="non-terminal residue" evidence="1">
    <location>
        <position position="113"/>
    </location>
</feature>